<dbReference type="InterPro" id="IPR027417">
    <property type="entry name" value="P-loop_NTPase"/>
</dbReference>
<sequence>MDALLLAAARLEAPPPDVFADLGYVPTPKQRQFHAATEFDVLFGGSAGGGKTKSLVMEAIRQCVRYPGLRVGAFRRTYGELKESLIAELAQVDFARAVGARWNGTDFELRFNNGSLIMFRYAETIQDATRRQGGQYQLLIFDERTLTPPEVCSFLESRLRSGRRDVPVLGIRSGTNPGGPGHGAVKARYIQPTSYGANIIRDERGRTVRFIPSKLSDNPHVNPEYAHDLAALPEKLRAAFLDGDWDVFAGMMFPEIKRERHVLDPIALPASWKRYNGLDWGFTAPWAVLWAAVDEDGRVWVYRELYQRGVGEAEQARRILAAENGGEHVAVRYADDAMWATRGDAKPIAAVYADEGVHLTPAGKGAGSRVTGWQRVHSFLAEAPACPHHRAQGWETCPRLHIFSTVTELYRELTDLPHATKGDPEDADTAADDHAADALRYLLSNLGSGPQFLISEPLTTPAADAEVLEPLGPTMAYRPTDPAAEEWWLEDDEAQGAGRTVVSPWD</sequence>
<accession>A0ABW7T9M6</accession>
<evidence type="ECO:0000313" key="1">
    <source>
        <dbReference type="EMBL" id="MFI0914219.1"/>
    </source>
</evidence>
<gene>
    <name evidence="1" type="ORF">ACH4TF_27755</name>
</gene>
<protein>
    <recommendedName>
        <fullName evidence="3">Terminase-like family protein</fullName>
    </recommendedName>
</protein>
<keyword evidence="2" id="KW-1185">Reference proteome</keyword>
<dbReference type="RefSeq" id="WP_397614235.1">
    <property type="nucleotide sequence ID" value="NZ_JBIRRB010000011.1"/>
</dbReference>
<organism evidence="1 2">
    <name type="scientific">Streptomyces abikoensis</name>
    <dbReference type="NCBI Taxonomy" id="97398"/>
    <lineage>
        <taxon>Bacteria</taxon>
        <taxon>Bacillati</taxon>
        <taxon>Actinomycetota</taxon>
        <taxon>Actinomycetes</taxon>
        <taxon>Kitasatosporales</taxon>
        <taxon>Streptomycetaceae</taxon>
        <taxon>Streptomyces</taxon>
    </lineage>
</organism>
<name>A0ABW7T9M6_9ACTN</name>
<evidence type="ECO:0000313" key="2">
    <source>
        <dbReference type="Proteomes" id="UP001611162"/>
    </source>
</evidence>
<proteinExistence type="predicted"/>
<dbReference type="Gene3D" id="3.30.420.280">
    <property type="match status" value="1"/>
</dbReference>
<dbReference type="Gene3D" id="3.40.50.300">
    <property type="entry name" value="P-loop containing nucleotide triphosphate hydrolases"/>
    <property type="match status" value="1"/>
</dbReference>
<comment type="caution">
    <text evidence="1">The sequence shown here is derived from an EMBL/GenBank/DDBJ whole genome shotgun (WGS) entry which is preliminary data.</text>
</comment>
<reference evidence="1 2" key="1">
    <citation type="submission" date="2024-10" db="EMBL/GenBank/DDBJ databases">
        <title>The Natural Products Discovery Center: Release of the First 8490 Sequenced Strains for Exploring Actinobacteria Biosynthetic Diversity.</title>
        <authorList>
            <person name="Kalkreuter E."/>
            <person name="Kautsar S.A."/>
            <person name="Yang D."/>
            <person name="Bader C.D."/>
            <person name="Teijaro C.N."/>
            <person name="Fluegel L."/>
            <person name="Davis C.M."/>
            <person name="Simpson J.R."/>
            <person name="Lauterbach L."/>
            <person name="Steele A.D."/>
            <person name="Gui C."/>
            <person name="Meng S."/>
            <person name="Li G."/>
            <person name="Viehrig K."/>
            <person name="Ye F."/>
            <person name="Su P."/>
            <person name="Kiefer A.F."/>
            <person name="Nichols A."/>
            <person name="Cepeda A.J."/>
            <person name="Yan W."/>
            <person name="Fan B."/>
            <person name="Jiang Y."/>
            <person name="Adhikari A."/>
            <person name="Zheng C.-J."/>
            <person name="Schuster L."/>
            <person name="Cowan T.M."/>
            <person name="Smanski M.J."/>
            <person name="Chevrette M.G."/>
            <person name="De Carvalho L.P.S."/>
            <person name="Shen B."/>
        </authorList>
    </citation>
    <scope>NUCLEOTIDE SEQUENCE [LARGE SCALE GENOMIC DNA]</scope>
    <source>
        <strain evidence="1 2">NPDC020979</strain>
    </source>
</reference>
<evidence type="ECO:0008006" key="3">
    <source>
        <dbReference type="Google" id="ProtNLM"/>
    </source>
</evidence>
<dbReference type="Proteomes" id="UP001611162">
    <property type="component" value="Unassembled WGS sequence"/>
</dbReference>
<dbReference type="EMBL" id="JBIRRB010000011">
    <property type="protein sequence ID" value="MFI0914219.1"/>
    <property type="molecule type" value="Genomic_DNA"/>
</dbReference>